<comment type="caution">
    <text evidence="4">The sequence shown here is derived from an EMBL/GenBank/DDBJ whole genome shotgun (WGS) entry which is preliminary data.</text>
</comment>
<feature type="transmembrane region" description="Helical" evidence="2">
    <location>
        <begin position="440"/>
        <end position="465"/>
    </location>
</feature>
<reference evidence="4 5" key="1">
    <citation type="submission" date="2023-08" db="EMBL/GenBank/DDBJ databases">
        <authorList>
            <person name="Palmer J.M."/>
        </authorList>
    </citation>
    <scope>NUCLEOTIDE SEQUENCE [LARGE SCALE GENOMIC DNA]</scope>
    <source>
        <strain evidence="4 5">TWF481</strain>
    </source>
</reference>
<feature type="region of interest" description="Disordered" evidence="1">
    <location>
        <begin position="501"/>
        <end position="522"/>
    </location>
</feature>
<feature type="compositionally biased region" description="Basic and acidic residues" evidence="1">
    <location>
        <begin position="413"/>
        <end position="427"/>
    </location>
</feature>
<feature type="compositionally biased region" description="Pro residues" evidence="1">
    <location>
        <begin position="562"/>
        <end position="574"/>
    </location>
</feature>
<name>A0AAV9W1F2_9PEZI</name>
<evidence type="ECO:0008006" key="6">
    <source>
        <dbReference type="Google" id="ProtNLM"/>
    </source>
</evidence>
<feature type="compositionally biased region" description="Basic and acidic residues" evidence="1">
    <location>
        <begin position="661"/>
        <end position="678"/>
    </location>
</feature>
<keyword evidence="2" id="KW-1133">Transmembrane helix</keyword>
<protein>
    <recommendedName>
        <fullName evidence="6">Peptidase A1 domain-containing protein</fullName>
    </recommendedName>
</protein>
<keyword evidence="2" id="KW-0812">Transmembrane</keyword>
<dbReference type="EMBL" id="JAVHJL010000007">
    <property type="protein sequence ID" value="KAK6500328.1"/>
    <property type="molecule type" value="Genomic_DNA"/>
</dbReference>
<evidence type="ECO:0000256" key="3">
    <source>
        <dbReference type="SAM" id="SignalP"/>
    </source>
</evidence>
<gene>
    <name evidence="4" type="ORF">TWF481_010673</name>
</gene>
<feature type="region of interest" description="Disordered" evidence="1">
    <location>
        <begin position="397"/>
        <end position="429"/>
    </location>
</feature>
<evidence type="ECO:0000256" key="1">
    <source>
        <dbReference type="SAM" id="MobiDB-lite"/>
    </source>
</evidence>
<evidence type="ECO:0000256" key="2">
    <source>
        <dbReference type="SAM" id="Phobius"/>
    </source>
</evidence>
<keyword evidence="5" id="KW-1185">Reference proteome</keyword>
<feature type="compositionally biased region" description="Polar residues" evidence="1">
    <location>
        <begin position="397"/>
        <end position="412"/>
    </location>
</feature>
<accession>A0AAV9W1F2</accession>
<evidence type="ECO:0000313" key="4">
    <source>
        <dbReference type="EMBL" id="KAK6500328.1"/>
    </source>
</evidence>
<feature type="region of interest" description="Disordered" evidence="1">
    <location>
        <begin position="542"/>
        <end position="574"/>
    </location>
</feature>
<evidence type="ECO:0000313" key="5">
    <source>
        <dbReference type="Proteomes" id="UP001370758"/>
    </source>
</evidence>
<keyword evidence="3" id="KW-0732">Signal</keyword>
<feature type="chain" id="PRO_5043967762" description="Peptidase A1 domain-containing protein" evidence="3">
    <location>
        <begin position="24"/>
        <end position="678"/>
    </location>
</feature>
<feature type="signal peptide" evidence="3">
    <location>
        <begin position="1"/>
        <end position="23"/>
    </location>
</feature>
<organism evidence="4 5">
    <name type="scientific">Arthrobotrys musiformis</name>
    <dbReference type="NCBI Taxonomy" id="47236"/>
    <lineage>
        <taxon>Eukaryota</taxon>
        <taxon>Fungi</taxon>
        <taxon>Dikarya</taxon>
        <taxon>Ascomycota</taxon>
        <taxon>Pezizomycotina</taxon>
        <taxon>Orbiliomycetes</taxon>
        <taxon>Orbiliales</taxon>
        <taxon>Orbiliaceae</taxon>
        <taxon>Arthrobotrys</taxon>
    </lineage>
</organism>
<dbReference type="AlphaFoldDB" id="A0AAV9W1F2"/>
<keyword evidence="2" id="KW-0472">Membrane</keyword>
<proteinExistence type="predicted"/>
<sequence>MHRRKIFSTILSAGLLLIPSVCGQFPGKNTNGEGSGVELEATGTRESTPTQTSIPVAASISGSCNSPVQLIGLANSGAYIPITIEGLTYNFAISFEEEGTYVFSTKFCKNVLRLSGDDLQGCFYAGTATELGTDDEENTVNSSEGGFELEYVTLPSTASIGEGSNNVVFDNYPIRVVTDVDSDDKFTYQLLRSRFGPDDKGGIFGIIGLKSSGDFIKSLSSACGQSGWGIHLQPGSFFSFGGIDTRASAIGTNDTDSVVDFASSYVAEVQPMTTGFTSTPGTGFTKDVRLDPMAPYNIIPEDIRVAVEGEFTGGSSVDIKIAGVTFNVPWTSLVHSDSGTTSKDGTMILGTPFLQHIYAAVLPGGRQNVVFARDKGVGIAEFEPFSDIITNLPTQTQSTNIQATSTASSTNVPDKKVDSSTEDKPKASDIMAAKSSSNNIGAIVGGVVGGVVGLLIIFLAVCCFYRRRKLMRGNNRGVEKEYEAEFDAEIGHHDGFLPQFKESGYATLPTPPPPPGQQSRPQIPSLILGSPINLQYDSQTEYTPSLHPYHDESPSRSLSVTPLPPPSQTPILTIPPVPERRLSITPSLSIEPPSPLSRNVSAASRQNFPSITQLQRNRSNVRAVPEEDDYDVVSMASGPTYNPIMASQEASSSAPRLPFTHRPESDGAMRMTDRGAGL</sequence>
<feature type="region of interest" description="Disordered" evidence="1">
    <location>
        <begin position="643"/>
        <end position="678"/>
    </location>
</feature>
<dbReference type="Proteomes" id="UP001370758">
    <property type="component" value="Unassembled WGS sequence"/>
</dbReference>